<keyword evidence="2" id="KW-0645">Protease</keyword>
<proteinExistence type="inferred from homology"/>
<dbReference type="InterPro" id="IPR002398">
    <property type="entry name" value="Pept_C14"/>
</dbReference>
<dbReference type="SMART" id="SM00115">
    <property type="entry name" value="CASc"/>
    <property type="match status" value="1"/>
</dbReference>
<name>A0A7R9AEI1_9CRUS</name>
<reference evidence="8" key="1">
    <citation type="submission" date="2020-11" db="EMBL/GenBank/DDBJ databases">
        <authorList>
            <person name="Tran Van P."/>
        </authorList>
    </citation>
    <scope>NUCLEOTIDE SEQUENCE</scope>
</reference>
<dbReference type="Gene3D" id="3.40.50.1460">
    <property type="match status" value="1"/>
</dbReference>
<evidence type="ECO:0000256" key="3">
    <source>
        <dbReference type="ARBA" id="ARBA00022703"/>
    </source>
</evidence>
<dbReference type="GO" id="GO:0004197">
    <property type="term" value="F:cysteine-type endopeptidase activity"/>
    <property type="evidence" value="ECO:0007669"/>
    <property type="project" value="InterPro"/>
</dbReference>
<protein>
    <recommendedName>
        <fullName evidence="10">Caspase-like protein</fullName>
    </recommendedName>
</protein>
<evidence type="ECO:0008006" key="10">
    <source>
        <dbReference type="Google" id="ProtNLM"/>
    </source>
</evidence>
<evidence type="ECO:0000256" key="4">
    <source>
        <dbReference type="ARBA" id="ARBA00022801"/>
    </source>
</evidence>
<keyword evidence="3" id="KW-0053">Apoptosis</keyword>
<dbReference type="PANTHER" id="PTHR47901">
    <property type="entry name" value="CASPASE RECRUITMENT DOMAIN-CONTAINING PROTEIN 18"/>
    <property type="match status" value="1"/>
</dbReference>
<dbReference type="PANTHER" id="PTHR47901:SF8">
    <property type="entry name" value="CASPASE-3"/>
    <property type="match status" value="1"/>
</dbReference>
<sequence length="252" mass="28223">MCHDGVLRVRRGKALVFNMRNFAGHRNISERQGSEHDVARLRDVLTSLHLTPIIYEDKTRNQVDTILEEVASEQDLADDDCLVVVYMSHGAENGTLEAFDRALQLQDLWECFIPGRCPSLWGKPKLFFVQACEGSKKMEAAVAPSKKSKGLPTTTSTDIVGDEYTIPSHADFLISKASVPGHVSHRDVISGTWFIQTLCDVLVEHSQMEDLVGMLTLTGARVARHFQTSEGFRQMPSYTSTLRQKVFFTPPQ</sequence>
<feature type="domain" description="Caspase family p10" evidence="6">
    <location>
        <begin position="162"/>
        <end position="250"/>
    </location>
</feature>
<dbReference type="PROSITE" id="PS50208">
    <property type="entry name" value="CASPASE_P20"/>
    <property type="match status" value="1"/>
</dbReference>
<gene>
    <name evidence="8" type="ORF">DSTB1V02_LOCUS12105</name>
</gene>
<dbReference type="GO" id="GO:0006915">
    <property type="term" value="P:apoptotic process"/>
    <property type="evidence" value="ECO:0007669"/>
    <property type="project" value="UniProtKB-KW"/>
</dbReference>
<dbReference type="InterPro" id="IPR015917">
    <property type="entry name" value="Pept_C14A"/>
</dbReference>
<dbReference type="PROSITE" id="PS50207">
    <property type="entry name" value="CASPASE_P10"/>
    <property type="match status" value="1"/>
</dbReference>
<evidence type="ECO:0000259" key="6">
    <source>
        <dbReference type="PROSITE" id="PS50207"/>
    </source>
</evidence>
<dbReference type="Pfam" id="PF00656">
    <property type="entry name" value="Peptidase_C14"/>
    <property type="match status" value="1"/>
</dbReference>
<feature type="domain" description="Caspase family p20" evidence="7">
    <location>
        <begin position="10"/>
        <end position="136"/>
    </location>
</feature>
<accession>A0A7R9AEI1</accession>
<dbReference type="InterPro" id="IPR011600">
    <property type="entry name" value="Pept_C14_caspase"/>
</dbReference>
<dbReference type="InterPro" id="IPR002138">
    <property type="entry name" value="Pept_C14_p10"/>
</dbReference>
<keyword evidence="9" id="KW-1185">Reference proteome</keyword>
<dbReference type="EMBL" id="CAJPEV010004333">
    <property type="protein sequence ID" value="CAG0901617.1"/>
    <property type="molecule type" value="Genomic_DNA"/>
</dbReference>
<dbReference type="InterPro" id="IPR029030">
    <property type="entry name" value="Caspase-like_dom_sf"/>
</dbReference>
<dbReference type="GO" id="GO:0006508">
    <property type="term" value="P:proteolysis"/>
    <property type="evidence" value="ECO:0007669"/>
    <property type="project" value="UniProtKB-KW"/>
</dbReference>
<dbReference type="PRINTS" id="PR00376">
    <property type="entry name" value="IL1BCENZYME"/>
</dbReference>
<evidence type="ECO:0000256" key="1">
    <source>
        <dbReference type="ARBA" id="ARBA00010134"/>
    </source>
</evidence>
<organism evidence="8">
    <name type="scientific">Darwinula stevensoni</name>
    <dbReference type="NCBI Taxonomy" id="69355"/>
    <lineage>
        <taxon>Eukaryota</taxon>
        <taxon>Metazoa</taxon>
        <taxon>Ecdysozoa</taxon>
        <taxon>Arthropoda</taxon>
        <taxon>Crustacea</taxon>
        <taxon>Oligostraca</taxon>
        <taxon>Ostracoda</taxon>
        <taxon>Podocopa</taxon>
        <taxon>Podocopida</taxon>
        <taxon>Darwinulocopina</taxon>
        <taxon>Darwinuloidea</taxon>
        <taxon>Darwinulidae</taxon>
        <taxon>Darwinula</taxon>
    </lineage>
</organism>
<evidence type="ECO:0000256" key="2">
    <source>
        <dbReference type="ARBA" id="ARBA00022670"/>
    </source>
</evidence>
<evidence type="ECO:0000313" key="9">
    <source>
        <dbReference type="Proteomes" id="UP000677054"/>
    </source>
</evidence>
<evidence type="ECO:0000259" key="7">
    <source>
        <dbReference type="PROSITE" id="PS50208"/>
    </source>
</evidence>
<evidence type="ECO:0000313" key="8">
    <source>
        <dbReference type="EMBL" id="CAD7252347.1"/>
    </source>
</evidence>
<dbReference type="EMBL" id="LR903850">
    <property type="protein sequence ID" value="CAD7252347.1"/>
    <property type="molecule type" value="Genomic_DNA"/>
</dbReference>
<comment type="similarity">
    <text evidence="1 5">Belongs to the peptidase C14A family.</text>
</comment>
<dbReference type="Proteomes" id="UP000677054">
    <property type="component" value="Unassembled WGS sequence"/>
</dbReference>
<dbReference type="CDD" id="cd00032">
    <property type="entry name" value="CASc"/>
    <property type="match status" value="1"/>
</dbReference>
<dbReference type="InterPro" id="IPR001309">
    <property type="entry name" value="Pept_C14_p20"/>
</dbReference>
<dbReference type="AlphaFoldDB" id="A0A7R9AEI1"/>
<evidence type="ECO:0000256" key="5">
    <source>
        <dbReference type="RuleBase" id="RU003971"/>
    </source>
</evidence>
<keyword evidence="4" id="KW-0378">Hydrolase</keyword>
<dbReference type="OrthoDB" id="6116485at2759"/>
<dbReference type="SUPFAM" id="SSF52129">
    <property type="entry name" value="Caspase-like"/>
    <property type="match status" value="1"/>
</dbReference>